<keyword evidence="2" id="KW-1185">Reference proteome</keyword>
<evidence type="ECO:0000313" key="1">
    <source>
        <dbReference type="EMBL" id="GAA4837587.1"/>
    </source>
</evidence>
<dbReference type="Proteomes" id="UP001500298">
    <property type="component" value="Unassembled WGS sequence"/>
</dbReference>
<name>A0ABP9DHT5_9BACT</name>
<comment type="caution">
    <text evidence="1">The sequence shown here is derived from an EMBL/GenBank/DDBJ whole genome shotgun (WGS) entry which is preliminary data.</text>
</comment>
<dbReference type="EMBL" id="BAABJX010000035">
    <property type="protein sequence ID" value="GAA4837587.1"/>
    <property type="molecule type" value="Genomic_DNA"/>
</dbReference>
<protein>
    <recommendedName>
        <fullName evidence="3">VWFA domain-containing protein</fullName>
    </recommendedName>
</protein>
<evidence type="ECO:0000313" key="2">
    <source>
        <dbReference type="Proteomes" id="UP001500298"/>
    </source>
</evidence>
<reference evidence="2" key="1">
    <citation type="journal article" date="2019" name="Int. J. Syst. Evol. Microbiol.">
        <title>The Global Catalogue of Microorganisms (GCM) 10K type strain sequencing project: providing services to taxonomists for standard genome sequencing and annotation.</title>
        <authorList>
            <consortium name="The Broad Institute Genomics Platform"/>
            <consortium name="The Broad Institute Genome Sequencing Center for Infectious Disease"/>
            <person name="Wu L."/>
            <person name="Ma J."/>
        </authorList>
    </citation>
    <scope>NUCLEOTIDE SEQUENCE [LARGE SCALE GENOMIC DNA]</scope>
    <source>
        <strain evidence="2">JCM 18326</strain>
    </source>
</reference>
<dbReference type="RefSeq" id="WP_345372016.1">
    <property type="nucleotide sequence ID" value="NZ_BAABJX010000035.1"/>
</dbReference>
<gene>
    <name evidence="1" type="ORF">GCM10023331_23430</name>
</gene>
<proteinExistence type="predicted"/>
<accession>A0ABP9DHT5</accession>
<evidence type="ECO:0008006" key="3">
    <source>
        <dbReference type="Google" id="ProtNLM"/>
    </source>
</evidence>
<sequence>MMNGKTIFFLGLLLSIFLQKSWGQEPMVLFEQAIREQQKVYQVDKSKRVLQLPMQYGEFIPFDGLDQQLQVTDVDSIHLAYTNHPQGLDFDQLNQDRFRTLAQVFPELMKQNVQFPVKIIEQIGVESKEQASALYHGFSIYINPSSNKYLQLDPEKILQRQMQIKKQFNALIKRKMGLHLDDDQSTVMAFKRNHQQWDNVVIVSDWTGSMYKYTLQVLLWQIQEQSMKQLMGFTFFNDGGFKSNADKQIGQTGGIYHVYSRKPTDIIRQMAVIKQSGDGGDIPENDVEALIEAQKAYKDVHTLVLIADNRSQIRDIELLEEVKKPVRVVLSNVRREGEQYIFNEQYVRLALTTQGSIHTSDMDINDPETLRSLLTE</sequence>
<organism evidence="1 2">
    <name type="scientific">Algivirga pacifica</name>
    <dbReference type="NCBI Taxonomy" id="1162670"/>
    <lineage>
        <taxon>Bacteria</taxon>
        <taxon>Pseudomonadati</taxon>
        <taxon>Bacteroidota</taxon>
        <taxon>Cytophagia</taxon>
        <taxon>Cytophagales</taxon>
        <taxon>Flammeovirgaceae</taxon>
        <taxon>Algivirga</taxon>
    </lineage>
</organism>